<dbReference type="Proteomes" id="UP000042997">
    <property type="component" value="Unassembled WGS sequence"/>
</dbReference>
<keyword evidence="2" id="KW-0812">Transmembrane</keyword>
<proteinExistence type="predicted"/>
<gene>
    <name evidence="3" type="ORF">RHRU231_660031</name>
</gene>
<dbReference type="EMBL" id="CCSD01000079">
    <property type="protein sequence ID" value="CDZ90185.1"/>
    <property type="molecule type" value="Genomic_DNA"/>
</dbReference>
<protein>
    <submittedName>
        <fullName evidence="3">Uncharacterized protein</fullName>
    </submittedName>
</protein>
<organism evidence="3 4">
    <name type="scientific">Rhodococcus ruber</name>
    <dbReference type="NCBI Taxonomy" id="1830"/>
    <lineage>
        <taxon>Bacteria</taxon>
        <taxon>Bacillati</taxon>
        <taxon>Actinomycetota</taxon>
        <taxon>Actinomycetes</taxon>
        <taxon>Mycobacteriales</taxon>
        <taxon>Nocardiaceae</taxon>
        <taxon>Rhodococcus</taxon>
    </lineage>
</organism>
<evidence type="ECO:0000256" key="1">
    <source>
        <dbReference type="SAM" id="MobiDB-lite"/>
    </source>
</evidence>
<name>A0A098BPN9_9NOCA</name>
<feature type="region of interest" description="Disordered" evidence="1">
    <location>
        <begin position="1"/>
        <end position="29"/>
    </location>
</feature>
<accession>A0A098BPN9</accession>
<sequence length="149" mass="16559">MRLQPRHSKVGRRARIGQSAASQLTARPSIHTDRCGRSGVRIVALPMRLLRLSMVYILARLIVVAGHIGLAMVRVRTRELAVSRPLGADRGSVPLGRRLDVRRAPEVDDETVALDIRRRCPTRPTVTVRTVRLYLTAARSGRSGPDSKR</sequence>
<feature type="compositionally biased region" description="Basic residues" evidence="1">
    <location>
        <begin position="1"/>
        <end position="15"/>
    </location>
</feature>
<evidence type="ECO:0000313" key="3">
    <source>
        <dbReference type="EMBL" id="CDZ90185.1"/>
    </source>
</evidence>
<reference evidence="3 4" key="1">
    <citation type="journal article" date="2014" name="Genome Announc.">
        <title>Draft Genome Sequence of Propane- and Butane-Oxidizing Actinobacterium Rhodococcus ruber IEGM 231.</title>
        <authorList>
            <person name="Ivshina I.B."/>
            <person name="Kuyukina M.S."/>
            <person name="Krivoruchko A.V."/>
            <person name="Barbe V."/>
            <person name="Fischer C."/>
        </authorList>
    </citation>
    <scope>NUCLEOTIDE SEQUENCE [LARGE SCALE GENOMIC DNA]</scope>
</reference>
<evidence type="ECO:0000313" key="4">
    <source>
        <dbReference type="Proteomes" id="UP000042997"/>
    </source>
</evidence>
<keyword evidence="2" id="KW-0472">Membrane</keyword>
<dbReference type="AlphaFoldDB" id="A0A098BPN9"/>
<evidence type="ECO:0000256" key="2">
    <source>
        <dbReference type="SAM" id="Phobius"/>
    </source>
</evidence>
<keyword evidence="2" id="KW-1133">Transmembrane helix</keyword>
<feature type="transmembrane region" description="Helical" evidence="2">
    <location>
        <begin position="54"/>
        <end position="75"/>
    </location>
</feature>